<comment type="caution">
    <text evidence="2">The sequence shown here is derived from an EMBL/GenBank/DDBJ whole genome shotgun (WGS) entry which is preliminary data.</text>
</comment>
<name>A0AAW1QU85_9CHLO</name>
<dbReference type="Proteomes" id="UP001445335">
    <property type="component" value="Unassembled WGS sequence"/>
</dbReference>
<proteinExistence type="predicted"/>
<evidence type="ECO:0000256" key="1">
    <source>
        <dbReference type="SAM" id="MobiDB-lite"/>
    </source>
</evidence>
<accession>A0AAW1QU85</accession>
<keyword evidence="3" id="KW-1185">Reference proteome</keyword>
<evidence type="ECO:0000313" key="3">
    <source>
        <dbReference type="Proteomes" id="UP001445335"/>
    </source>
</evidence>
<evidence type="ECO:0000313" key="2">
    <source>
        <dbReference type="EMBL" id="KAK9824840.1"/>
    </source>
</evidence>
<organism evidence="2 3">
    <name type="scientific">Elliptochloris bilobata</name>
    <dbReference type="NCBI Taxonomy" id="381761"/>
    <lineage>
        <taxon>Eukaryota</taxon>
        <taxon>Viridiplantae</taxon>
        <taxon>Chlorophyta</taxon>
        <taxon>core chlorophytes</taxon>
        <taxon>Trebouxiophyceae</taxon>
        <taxon>Trebouxiophyceae incertae sedis</taxon>
        <taxon>Elliptochloris clade</taxon>
        <taxon>Elliptochloris</taxon>
    </lineage>
</organism>
<gene>
    <name evidence="2" type="ORF">WJX81_005509</name>
</gene>
<sequence length="92" mass="9934">METVVDGKGFSSYPCHSIFADLVFKASKFWRADPREVGGTPAPANRRFMLDDKEVLAFNANRAASRAPEGSAGECSDFKAASAMGERTSDKV</sequence>
<protein>
    <submittedName>
        <fullName evidence="2">Uncharacterized protein</fullName>
    </submittedName>
</protein>
<dbReference type="EMBL" id="JALJOU010000079">
    <property type="protein sequence ID" value="KAK9824840.1"/>
    <property type="molecule type" value="Genomic_DNA"/>
</dbReference>
<feature type="region of interest" description="Disordered" evidence="1">
    <location>
        <begin position="67"/>
        <end position="92"/>
    </location>
</feature>
<dbReference type="AlphaFoldDB" id="A0AAW1QU85"/>
<reference evidence="2 3" key="1">
    <citation type="journal article" date="2024" name="Nat. Commun.">
        <title>Phylogenomics reveals the evolutionary origins of lichenization in chlorophyte algae.</title>
        <authorList>
            <person name="Puginier C."/>
            <person name="Libourel C."/>
            <person name="Otte J."/>
            <person name="Skaloud P."/>
            <person name="Haon M."/>
            <person name="Grisel S."/>
            <person name="Petersen M."/>
            <person name="Berrin J.G."/>
            <person name="Delaux P.M."/>
            <person name="Dal Grande F."/>
            <person name="Keller J."/>
        </authorList>
    </citation>
    <scope>NUCLEOTIDE SEQUENCE [LARGE SCALE GENOMIC DNA]</scope>
    <source>
        <strain evidence="2 3">SAG 245.80</strain>
    </source>
</reference>